<feature type="transmembrane region" description="Helical" evidence="6">
    <location>
        <begin position="191"/>
        <end position="211"/>
    </location>
</feature>
<dbReference type="InterPro" id="IPR044770">
    <property type="entry name" value="MFS_spinster-like"/>
</dbReference>
<accession>A0A494RGI7</accession>
<dbReference type="PROSITE" id="PS50850">
    <property type="entry name" value="MFS"/>
    <property type="match status" value="1"/>
</dbReference>
<dbReference type="Pfam" id="PF07690">
    <property type="entry name" value="MFS_1"/>
    <property type="match status" value="1"/>
</dbReference>
<feature type="transmembrane region" description="Helical" evidence="6">
    <location>
        <begin position="326"/>
        <end position="350"/>
    </location>
</feature>
<dbReference type="OrthoDB" id="7497327at2"/>
<feature type="transmembrane region" description="Helical" evidence="6">
    <location>
        <begin position="356"/>
        <end position="378"/>
    </location>
</feature>
<dbReference type="GO" id="GO:0016020">
    <property type="term" value="C:membrane"/>
    <property type="evidence" value="ECO:0007669"/>
    <property type="project" value="UniProtKB-SubCell"/>
</dbReference>
<evidence type="ECO:0000256" key="1">
    <source>
        <dbReference type="ARBA" id="ARBA00004141"/>
    </source>
</evidence>
<keyword evidence="3 6" id="KW-0812">Transmembrane</keyword>
<evidence type="ECO:0000256" key="4">
    <source>
        <dbReference type="ARBA" id="ARBA00022989"/>
    </source>
</evidence>
<reference evidence="8 9" key="1">
    <citation type="submission" date="2018-10" db="EMBL/GenBank/DDBJ databases">
        <title>Complete genome sequence of Brevundimonas naejangsanensis BRV3.</title>
        <authorList>
            <person name="Berrios L."/>
            <person name="Ely B."/>
        </authorList>
    </citation>
    <scope>NUCLEOTIDE SEQUENCE [LARGE SCALE GENOMIC DNA]</scope>
    <source>
        <strain evidence="8 9">BRV3</strain>
    </source>
</reference>
<dbReference type="AlphaFoldDB" id="A0A494RGI7"/>
<evidence type="ECO:0000256" key="6">
    <source>
        <dbReference type="SAM" id="Phobius"/>
    </source>
</evidence>
<feature type="transmembrane region" description="Helical" evidence="6">
    <location>
        <begin position="250"/>
        <end position="275"/>
    </location>
</feature>
<evidence type="ECO:0000256" key="3">
    <source>
        <dbReference type="ARBA" id="ARBA00022692"/>
    </source>
</evidence>
<feature type="transmembrane region" description="Helical" evidence="6">
    <location>
        <begin position="101"/>
        <end position="129"/>
    </location>
</feature>
<sequence length="464" mass="48712">MSQIEAAAEAAKADAAKADAGASDARAAAPGYRYYVLGILILIYMLNFLDRQIIGILAAPLKAEFNLSDRQFGLLGGLAFALLYSTLAIPIAWLADRFSRVWIMTGALTLWSGFTALCGLAGGFGSLFLCRMGVGIGEAGGVAPAYSLIADYFPKSQRARALAAYAFGIPLGMAAGTLVGGLLAATWGWRTAFIVVGVLGVLVAPVLRLTVKDPKRGGLDAEPSAPVVVEAPKAPPFMTVVRTLAPKPSFWLLSFGAAASSVCGYGVAAWLPSFFMRSFGLTLSQTAWYYSAIVLVGGVAGIWLGGSMADRLGRKSKGAYPLTPAIAFLISVPCFILAMNSGALVGAVIPGSDPNGLAALTLAFLIFLIPTGLNLVWLGPITAAVQHLAGPAMRTTASALFLLINNLLGIAVGIYYFGWMSDLLRPTFGEESLRWAIYTGMGFYLLSSALLIGASRTLKKDWVD</sequence>
<name>A0A494RGI7_9CAUL</name>
<keyword evidence="4 6" id="KW-1133">Transmembrane helix</keyword>
<dbReference type="Proteomes" id="UP000276984">
    <property type="component" value="Chromosome"/>
</dbReference>
<dbReference type="PANTHER" id="PTHR23505">
    <property type="entry name" value="SPINSTER"/>
    <property type="match status" value="1"/>
</dbReference>
<evidence type="ECO:0000313" key="8">
    <source>
        <dbReference type="EMBL" id="AYG94559.1"/>
    </source>
</evidence>
<dbReference type="InterPro" id="IPR011701">
    <property type="entry name" value="MFS"/>
</dbReference>
<dbReference type="GO" id="GO:0022857">
    <property type="term" value="F:transmembrane transporter activity"/>
    <property type="evidence" value="ECO:0007669"/>
    <property type="project" value="InterPro"/>
</dbReference>
<keyword evidence="9" id="KW-1185">Reference proteome</keyword>
<gene>
    <name evidence="8" type="ORF">D8I30_04690</name>
</gene>
<evidence type="ECO:0000256" key="5">
    <source>
        <dbReference type="ARBA" id="ARBA00023136"/>
    </source>
</evidence>
<comment type="subcellular location">
    <subcellularLocation>
        <location evidence="1">Membrane</location>
        <topology evidence="1">Multi-pass membrane protein</topology>
    </subcellularLocation>
</comment>
<evidence type="ECO:0000256" key="2">
    <source>
        <dbReference type="ARBA" id="ARBA00022448"/>
    </source>
</evidence>
<proteinExistence type="predicted"/>
<dbReference type="PANTHER" id="PTHR23505:SF79">
    <property type="entry name" value="PROTEIN SPINSTER"/>
    <property type="match status" value="1"/>
</dbReference>
<dbReference type="Gene3D" id="1.20.1250.20">
    <property type="entry name" value="MFS general substrate transporter like domains"/>
    <property type="match status" value="2"/>
</dbReference>
<feature type="transmembrane region" description="Helical" evidence="6">
    <location>
        <begin position="72"/>
        <end position="95"/>
    </location>
</feature>
<feature type="transmembrane region" description="Helical" evidence="6">
    <location>
        <begin position="399"/>
        <end position="419"/>
    </location>
</feature>
<feature type="transmembrane region" description="Helical" evidence="6">
    <location>
        <begin position="32"/>
        <end position="49"/>
    </location>
</feature>
<feature type="domain" description="Major facilitator superfamily (MFS) profile" evidence="7">
    <location>
        <begin position="36"/>
        <end position="459"/>
    </location>
</feature>
<dbReference type="InterPro" id="IPR036259">
    <property type="entry name" value="MFS_trans_sf"/>
</dbReference>
<dbReference type="EMBL" id="CP032707">
    <property type="protein sequence ID" value="AYG94559.1"/>
    <property type="molecule type" value="Genomic_DNA"/>
</dbReference>
<keyword evidence="2" id="KW-0813">Transport</keyword>
<dbReference type="SUPFAM" id="SSF103473">
    <property type="entry name" value="MFS general substrate transporter"/>
    <property type="match status" value="1"/>
</dbReference>
<protein>
    <submittedName>
        <fullName evidence="8">MFS transporter</fullName>
    </submittedName>
</protein>
<keyword evidence="5 6" id="KW-0472">Membrane</keyword>
<feature type="transmembrane region" description="Helical" evidence="6">
    <location>
        <begin position="435"/>
        <end position="454"/>
    </location>
</feature>
<dbReference type="InterPro" id="IPR020846">
    <property type="entry name" value="MFS_dom"/>
</dbReference>
<organism evidence="8 9">
    <name type="scientific">Brevundimonas naejangsanensis</name>
    <dbReference type="NCBI Taxonomy" id="588932"/>
    <lineage>
        <taxon>Bacteria</taxon>
        <taxon>Pseudomonadati</taxon>
        <taxon>Pseudomonadota</taxon>
        <taxon>Alphaproteobacteria</taxon>
        <taxon>Caulobacterales</taxon>
        <taxon>Caulobacteraceae</taxon>
        <taxon>Brevundimonas</taxon>
    </lineage>
</organism>
<feature type="transmembrane region" description="Helical" evidence="6">
    <location>
        <begin position="287"/>
        <end position="305"/>
    </location>
</feature>
<dbReference type="CDD" id="cd17328">
    <property type="entry name" value="MFS_spinster_like"/>
    <property type="match status" value="1"/>
</dbReference>
<evidence type="ECO:0000313" key="9">
    <source>
        <dbReference type="Proteomes" id="UP000276984"/>
    </source>
</evidence>
<evidence type="ECO:0000259" key="7">
    <source>
        <dbReference type="PROSITE" id="PS50850"/>
    </source>
</evidence>
<feature type="transmembrane region" description="Helical" evidence="6">
    <location>
        <begin position="162"/>
        <end position="185"/>
    </location>
</feature>
<dbReference type="RefSeq" id="WP_121481712.1">
    <property type="nucleotide sequence ID" value="NZ_CP032707.1"/>
</dbReference>